<organism evidence="1">
    <name type="scientific">bioreactor metagenome</name>
    <dbReference type="NCBI Taxonomy" id="1076179"/>
    <lineage>
        <taxon>unclassified sequences</taxon>
        <taxon>metagenomes</taxon>
        <taxon>ecological metagenomes</taxon>
    </lineage>
</organism>
<comment type="caution">
    <text evidence="1">The sequence shown here is derived from an EMBL/GenBank/DDBJ whole genome shotgun (WGS) entry which is preliminary data.</text>
</comment>
<reference evidence="1" key="1">
    <citation type="submission" date="2019-08" db="EMBL/GenBank/DDBJ databases">
        <authorList>
            <person name="Kucharzyk K."/>
            <person name="Murdoch R.W."/>
            <person name="Higgins S."/>
            <person name="Loffler F."/>
        </authorList>
    </citation>
    <scope>NUCLEOTIDE SEQUENCE</scope>
</reference>
<evidence type="ECO:0000313" key="1">
    <source>
        <dbReference type="EMBL" id="MPM46630.1"/>
    </source>
</evidence>
<accession>A0A645A086</accession>
<sequence>MTKEEQERLLEENYMIYIGKGPQATHIGSK</sequence>
<dbReference type="AlphaFoldDB" id="A0A645A086"/>
<dbReference type="EMBL" id="VSSQ01011352">
    <property type="protein sequence ID" value="MPM46630.1"/>
    <property type="molecule type" value="Genomic_DNA"/>
</dbReference>
<proteinExistence type="predicted"/>
<gene>
    <name evidence="1" type="ORF">SDC9_93335</name>
</gene>
<protein>
    <submittedName>
        <fullName evidence="1">Uncharacterized protein</fullName>
    </submittedName>
</protein>
<name>A0A645A086_9ZZZZ</name>